<dbReference type="RefSeq" id="WP_093324143.1">
    <property type="nucleotide sequence ID" value="NZ_FOAF01000002.1"/>
</dbReference>
<dbReference type="InterPro" id="IPR011051">
    <property type="entry name" value="RmlC_Cupin_sf"/>
</dbReference>
<dbReference type="PANTHER" id="PTHR36448:SF2">
    <property type="entry name" value="CUPIN TYPE-1 DOMAIN-CONTAINING PROTEIN"/>
    <property type="match status" value="1"/>
</dbReference>
<dbReference type="CDD" id="cd02219">
    <property type="entry name" value="cupin_YjlB-like"/>
    <property type="match status" value="1"/>
</dbReference>
<dbReference type="AlphaFoldDB" id="A0A1H7PPW4"/>
<dbReference type="Pfam" id="PF07883">
    <property type="entry name" value="Cupin_2"/>
    <property type="match status" value="1"/>
</dbReference>
<dbReference type="InterPro" id="IPR014710">
    <property type="entry name" value="RmlC-like_jellyroll"/>
</dbReference>
<sequence>MLGPALIFLSDDGLFPNSSLPVLYYNQVITKDGDNNSIEFIKLFNSYNWTNHWVGGIHTIHHYHSNTHEVLGVIKGGTTLMLGGDNGQKLDIEQGDVLVIPAGVAHKNLRSENQVLCVGAYPEGRGYDMNYGTSGERPLVDRNIGSVSIPDTDPIYGKEAGLPKIWPHYFSFNQ</sequence>
<feature type="domain" description="Cupin type-2" evidence="1">
    <location>
        <begin position="55"/>
        <end position="107"/>
    </location>
</feature>
<dbReference type="EMBL" id="FOAF01000002">
    <property type="protein sequence ID" value="SEL37087.1"/>
    <property type="molecule type" value="Genomic_DNA"/>
</dbReference>
<dbReference type="InterPro" id="IPR014500">
    <property type="entry name" value="UCP019307_cupin"/>
</dbReference>
<dbReference type="SUPFAM" id="SSF51182">
    <property type="entry name" value="RmlC-like cupins"/>
    <property type="match status" value="1"/>
</dbReference>
<dbReference type="InterPro" id="IPR047121">
    <property type="entry name" value="YjiB-like"/>
</dbReference>
<protein>
    <submittedName>
        <fullName evidence="2">Uncharacterized protein YjlB</fullName>
    </submittedName>
</protein>
<organism evidence="2 3">
    <name type="scientific">Olivibacter domesticus</name>
    <name type="common">Pseudosphingobacterium domesticum</name>
    <dbReference type="NCBI Taxonomy" id="407022"/>
    <lineage>
        <taxon>Bacteria</taxon>
        <taxon>Pseudomonadati</taxon>
        <taxon>Bacteroidota</taxon>
        <taxon>Sphingobacteriia</taxon>
        <taxon>Sphingobacteriales</taxon>
        <taxon>Sphingobacteriaceae</taxon>
        <taxon>Olivibacter</taxon>
    </lineage>
</organism>
<evidence type="ECO:0000313" key="2">
    <source>
        <dbReference type="EMBL" id="SEL37087.1"/>
    </source>
</evidence>
<dbReference type="PANTHER" id="PTHR36448">
    <property type="entry name" value="BLR7373 PROTEIN"/>
    <property type="match status" value="1"/>
</dbReference>
<dbReference type="Gene3D" id="2.60.120.10">
    <property type="entry name" value="Jelly Rolls"/>
    <property type="match status" value="1"/>
</dbReference>
<proteinExistence type="predicted"/>
<keyword evidence="3" id="KW-1185">Reference proteome</keyword>
<dbReference type="OrthoDB" id="9791759at2"/>
<evidence type="ECO:0000313" key="3">
    <source>
        <dbReference type="Proteomes" id="UP000199421"/>
    </source>
</evidence>
<evidence type="ECO:0000259" key="1">
    <source>
        <dbReference type="Pfam" id="PF07883"/>
    </source>
</evidence>
<reference evidence="3" key="1">
    <citation type="submission" date="2016-10" db="EMBL/GenBank/DDBJ databases">
        <authorList>
            <person name="Varghese N."/>
            <person name="Submissions S."/>
        </authorList>
    </citation>
    <scope>NUCLEOTIDE SEQUENCE [LARGE SCALE GENOMIC DNA]</scope>
    <source>
        <strain evidence="3">DSM 18733</strain>
    </source>
</reference>
<gene>
    <name evidence="2" type="ORF">SAMN05661044_02294</name>
</gene>
<dbReference type="Proteomes" id="UP000199421">
    <property type="component" value="Unassembled WGS sequence"/>
</dbReference>
<accession>A0A1H7PPW4</accession>
<dbReference type="InterPro" id="IPR013096">
    <property type="entry name" value="Cupin_2"/>
</dbReference>
<dbReference type="PIRSF" id="PIRSF019307">
    <property type="entry name" value="UCP019307"/>
    <property type="match status" value="1"/>
</dbReference>
<name>A0A1H7PPW4_OLID1</name>